<evidence type="ECO:0000256" key="1">
    <source>
        <dbReference type="SAM" id="SignalP"/>
    </source>
</evidence>
<dbReference type="AlphaFoldDB" id="A0A5B8TZS8"/>
<keyword evidence="3" id="KW-1185">Reference proteome</keyword>
<gene>
    <name evidence="2" type="ORF">FSW04_00680</name>
</gene>
<feature type="chain" id="PRO_5023041471" evidence="1">
    <location>
        <begin position="33"/>
        <end position="259"/>
    </location>
</feature>
<proteinExistence type="predicted"/>
<accession>A0A5B8TZS8</accession>
<dbReference type="RefSeq" id="WP_146915207.1">
    <property type="nucleotide sequence ID" value="NZ_CP042430.1"/>
</dbReference>
<organism evidence="2 3">
    <name type="scientific">Baekduia soli</name>
    <dbReference type="NCBI Taxonomy" id="496014"/>
    <lineage>
        <taxon>Bacteria</taxon>
        <taxon>Bacillati</taxon>
        <taxon>Actinomycetota</taxon>
        <taxon>Thermoleophilia</taxon>
        <taxon>Solirubrobacterales</taxon>
        <taxon>Baekduiaceae</taxon>
        <taxon>Baekduia</taxon>
    </lineage>
</organism>
<dbReference type="Proteomes" id="UP000321805">
    <property type="component" value="Chromosome"/>
</dbReference>
<evidence type="ECO:0000313" key="3">
    <source>
        <dbReference type="Proteomes" id="UP000321805"/>
    </source>
</evidence>
<sequence>MPLHPSLPARSAAAALALLAAGGAATATSAQARTAHRPLAEATYDVVVRATMDETWSFDEQSSIACLPGQCTVETKGSGAAHIALKSKPTRWLVMRGFNGRPPQINVGTGEGAQATGPYLRTGELSTVHGGEWAAANPPEVSPAQGCGNRPLTVDFNLYFTRRNVLAPSASADTMRDDCPDGPNTGLEWDGGDAPSLGDVELATSQTRFLKARSFTVRGTKSWHASVAPPTGSYTLRTGEKKVTWSWEVTFNMKKKGRR</sequence>
<evidence type="ECO:0000313" key="2">
    <source>
        <dbReference type="EMBL" id="QEC46230.1"/>
    </source>
</evidence>
<dbReference type="KEGG" id="bsol:FSW04_00680"/>
<dbReference type="EMBL" id="CP042430">
    <property type="protein sequence ID" value="QEC46230.1"/>
    <property type="molecule type" value="Genomic_DNA"/>
</dbReference>
<reference evidence="2 3" key="1">
    <citation type="journal article" date="2018" name="J. Microbiol.">
        <title>Baekduia soli gen. nov., sp. nov., a novel bacterium isolated from the soil of Baekdu Mountain and proposal of a novel family name, Baekduiaceae fam. nov.</title>
        <authorList>
            <person name="An D.S."/>
            <person name="Siddiqi M.Z."/>
            <person name="Kim K.H."/>
            <person name="Yu H.S."/>
            <person name="Im W.T."/>
        </authorList>
    </citation>
    <scope>NUCLEOTIDE SEQUENCE [LARGE SCALE GENOMIC DNA]</scope>
    <source>
        <strain evidence="2 3">BR7-21</strain>
    </source>
</reference>
<feature type="signal peptide" evidence="1">
    <location>
        <begin position="1"/>
        <end position="32"/>
    </location>
</feature>
<keyword evidence="1" id="KW-0732">Signal</keyword>
<protein>
    <submittedName>
        <fullName evidence="2">Uncharacterized protein</fullName>
    </submittedName>
</protein>
<name>A0A5B8TZS8_9ACTN</name>
<dbReference type="OrthoDB" id="9861022at2"/>